<dbReference type="Gene3D" id="2.170.120.30">
    <property type="match status" value="1"/>
</dbReference>
<dbReference type="CDD" id="cd20206">
    <property type="entry name" value="YbbR"/>
    <property type="match status" value="1"/>
</dbReference>
<organism evidence="2">
    <name type="scientific">bioreactor metagenome</name>
    <dbReference type="NCBI Taxonomy" id="1076179"/>
    <lineage>
        <taxon>unclassified sequences</taxon>
        <taxon>metagenomes</taxon>
        <taxon>ecological metagenomes</taxon>
    </lineage>
</organism>
<evidence type="ECO:0000313" key="2">
    <source>
        <dbReference type="EMBL" id="MPL99206.1"/>
    </source>
</evidence>
<name>A0A644W6R4_9ZZZZ</name>
<evidence type="ECO:0000256" key="1">
    <source>
        <dbReference type="SAM" id="Phobius"/>
    </source>
</evidence>
<dbReference type="PANTHER" id="PTHR37804:SF1">
    <property type="entry name" value="CDAA REGULATORY PROTEIN CDAR"/>
    <property type="match status" value="1"/>
</dbReference>
<dbReference type="PANTHER" id="PTHR37804">
    <property type="entry name" value="CDAA REGULATORY PROTEIN CDAR"/>
    <property type="match status" value="1"/>
</dbReference>
<dbReference type="Pfam" id="PF07949">
    <property type="entry name" value="YbbR"/>
    <property type="match status" value="3"/>
</dbReference>
<keyword evidence="1" id="KW-1133">Transmembrane helix</keyword>
<protein>
    <submittedName>
        <fullName evidence="2">CdaA regulatory protein CdaR</fullName>
    </submittedName>
</protein>
<comment type="caution">
    <text evidence="2">The sequence shown here is derived from an EMBL/GenBank/DDBJ whole genome shotgun (WGS) entry which is preliminary data.</text>
</comment>
<keyword evidence="1" id="KW-0812">Transmembrane</keyword>
<dbReference type="InterPro" id="IPR053154">
    <property type="entry name" value="c-di-AMP_regulator"/>
</dbReference>
<dbReference type="AlphaFoldDB" id="A0A644W6R4"/>
<sequence>MGKNNGQGNSWTVRIMALLVACALWLYVMNEQNPFTTRTFSVPLTKENLASDMVVHDLPETVKIKVSGPRSQVSAISENSLKAYVDFSGAVKGLGTYNVLGKTPLGEIIEISPNLLQLNLDTVGERVLEIEPRIVGVPNSGVTVGKMNLSPMKVTIQGASSRIAEVGKVVVLVDISNKDKNFEDDAAVVAVSKDAREMYDIKVEPSKVHVSVEVLKQLATKSFPISVDLSGNLPTGFKVDKIIVTPDAVKLTAEPQLISNLKEIKTAPVVLDKLTGDVELKMPLNIPDKVLADAHNVMVEIKLKKAE</sequence>
<reference evidence="2" key="1">
    <citation type="submission" date="2019-08" db="EMBL/GenBank/DDBJ databases">
        <authorList>
            <person name="Kucharzyk K."/>
            <person name="Murdoch R.W."/>
            <person name="Higgins S."/>
            <person name="Loffler F."/>
        </authorList>
    </citation>
    <scope>NUCLEOTIDE SEQUENCE</scope>
</reference>
<dbReference type="Gene3D" id="2.170.120.40">
    <property type="entry name" value="YbbR-like domain"/>
    <property type="match status" value="2"/>
</dbReference>
<gene>
    <name evidence="2" type="primary">cdaR_3</name>
    <name evidence="2" type="ORF">SDC9_45422</name>
</gene>
<accession>A0A644W6R4</accession>
<keyword evidence="1" id="KW-0472">Membrane</keyword>
<dbReference type="EMBL" id="VSSQ01000652">
    <property type="protein sequence ID" value="MPL99206.1"/>
    <property type="molecule type" value="Genomic_DNA"/>
</dbReference>
<proteinExistence type="predicted"/>
<feature type="transmembrane region" description="Helical" evidence="1">
    <location>
        <begin position="12"/>
        <end position="29"/>
    </location>
</feature>
<dbReference type="InterPro" id="IPR012505">
    <property type="entry name" value="YbbR"/>
</dbReference>